<accession>A0A240ABC1</accession>
<dbReference type="GO" id="GO:0005829">
    <property type="term" value="C:cytosol"/>
    <property type="evidence" value="ECO:0007669"/>
    <property type="project" value="TreeGrafter"/>
</dbReference>
<keyword evidence="1" id="KW-0547">Nucleotide-binding</keyword>
<dbReference type="PIRSF" id="PIRSF003092">
    <property type="entry name" value="MinD"/>
    <property type="match status" value="1"/>
</dbReference>
<keyword evidence="2" id="KW-0067">ATP-binding</keyword>
<dbReference type="InterPro" id="IPR025501">
    <property type="entry name" value="MinD_FleN"/>
</dbReference>
<evidence type="ECO:0000256" key="2">
    <source>
        <dbReference type="ARBA" id="ARBA00022840"/>
    </source>
</evidence>
<keyword evidence="5" id="KW-1185">Reference proteome</keyword>
<dbReference type="GO" id="GO:0016887">
    <property type="term" value="F:ATP hydrolysis activity"/>
    <property type="evidence" value="ECO:0007669"/>
    <property type="project" value="TreeGrafter"/>
</dbReference>
<evidence type="ECO:0000313" key="6">
    <source>
        <dbReference type="Proteomes" id="UP000250223"/>
    </source>
</evidence>
<dbReference type="Proteomes" id="UP000198811">
    <property type="component" value="Unassembled WGS sequence"/>
</dbReference>
<dbReference type="SUPFAM" id="SSF52540">
    <property type="entry name" value="P-loop containing nucleoside triphosphate hydrolases"/>
    <property type="match status" value="1"/>
</dbReference>
<dbReference type="GO" id="GO:0005524">
    <property type="term" value="F:ATP binding"/>
    <property type="evidence" value="ECO:0007669"/>
    <property type="project" value="UniProtKB-KW"/>
</dbReference>
<dbReference type="Proteomes" id="UP000250223">
    <property type="component" value="Unassembled WGS sequence"/>
</dbReference>
<organism evidence="4 6">
    <name type="scientific">Clostridium cochlearium</name>
    <dbReference type="NCBI Taxonomy" id="1494"/>
    <lineage>
        <taxon>Bacteria</taxon>
        <taxon>Bacillati</taxon>
        <taxon>Bacillota</taxon>
        <taxon>Clostridia</taxon>
        <taxon>Eubacteriales</taxon>
        <taxon>Clostridiaceae</taxon>
        <taxon>Clostridium</taxon>
    </lineage>
</organism>
<dbReference type="PANTHER" id="PTHR43384:SF4">
    <property type="entry name" value="CELLULOSE BIOSYNTHESIS PROTEIN BCSQ-RELATED"/>
    <property type="match status" value="1"/>
</dbReference>
<dbReference type="InterPro" id="IPR027417">
    <property type="entry name" value="P-loop_NTPase"/>
</dbReference>
<dbReference type="GeneID" id="70577331"/>
<name>A0A240ABC1_CLOCO</name>
<dbReference type="STRING" id="1494.SAMN05216497_10629"/>
<dbReference type="RefSeq" id="WP_089864797.1">
    <property type="nucleotide sequence ID" value="NZ_FNGL01000006.1"/>
</dbReference>
<reference evidence="4 6" key="2">
    <citation type="submission" date="2018-06" db="EMBL/GenBank/DDBJ databases">
        <authorList>
            <consortium name="Pathogen Informatics"/>
            <person name="Doyle S."/>
        </authorList>
    </citation>
    <scope>NUCLEOTIDE SEQUENCE [LARGE SCALE GENOMIC DNA]</scope>
    <source>
        <strain evidence="4 6">NCTC13028</strain>
    </source>
</reference>
<dbReference type="InterPro" id="IPR033875">
    <property type="entry name" value="FlhG"/>
</dbReference>
<dbReference type="EMBL" id="UAWC01000025">
    <property type="protein sequence ID" value="SQB35677.1"/>
    <property type="molecule type" value="Genomic_DNA"/>
</dbReference>
<dbReference type="Pfam" id="PF10609">
    <property type="entry name" value="ParA"/>
    <property type="match status" value="1"/>
</dbReference>
<dbReference type="CDD" id="cd02038">
    <property type="entry name" value="FlhG-like"/>
    <property type="match status" value="1"/>
</dbReference>
<sequence>MLDQAASLRKLVAEKSYNSQEIKYGKMPKILTVTSGKGGVGKSNFVVNLAITLQKSGKKVLILDTDIGMANDDILMGFFPKYDIGHILFNNMPLEQVIIEGPFGVKLLPGGSGMTKLNEITDEIRENFIRKISNLRDLDFIIIDTGAGADYKVLRFISCSEELILLTTPEPTALTDAYSLLKLVSHFDIKSNAKVVVNKALNSKEALNTFNKFNNTSKKFLGIDLDYLGFIMEDRKVIEAVRKQRPFVLSFPNSYATKNIESIANSLIKNRGYIKEKSKDSSIQGFFKRMFNAFKA</sequence>
<keyword evidence="4" id="KW-0282">Flagellum</keyword>
<dbReference type="GO" id="GO:0009898">
    <property type="term" value="C:cytoplasmic side of plasma membrane"/>
    <property type="evidence" value="ECO:0007669"/>
    <property type="project" value="TreeGrafter"/>
</dbReference>
<protein>
    <submittedName>
        <fullName evidence="3">Flagellar biosynthesis protein FlhG</fullName>
    </submittedName>
    <submittedName>
        <fullName evidence="4">Flagellar synthesis regulator fleN</fullName>
    </submittedName>
</protein>
<keyword evidence="4" id="KW-0966">Cell projection</keyword>
<dbReference type="InterPro" id="IPR033756">
    <property type="entry name" value="YlxH/NBP35"/>
</dbReference>
<evidence type="ECO:0000313" key="5">
    <source>
        <dbReference type="Proteomes" id="UP000198811"/>
    </source>
</evidence>
<dbReference type="OrthoDB" id="9816297at2"/>
<dbReference type="EMBL" id="FNGL01000006">
    <property type="protein sequence ID" value="SDL06400.1"/>
    <property type="molecule type" value="Genomic_DNA"/>
</dbReference>
<reference evidence="3 5" key="1">
    <citation type="submission" date="2016-10" db="EMBL/GenBank/DDBJ databases">
        <authorList>
            <person name="Varghese N."/>
            <person name="Submissions S."/>
        </authorList>
    </citation>
    <scope>NUCLEOTIDE SEQUENCE [LARGE SCALE GENOMIC DNA]</scope>
    <source>
        <strain evidence="3 5">NLAE-zl-C224</strain>
    </source>
</reference>
<dbReference type="GO" id="GO:0051782">
    <property type="term" value="P:negative regulation of cell division"/>
    <property type="evidence" value="ECO:0007669"/>
    <property type="project" value="TreeGrafter"/>
</dbReference>
<dbReference type="AlphaFoldDB" id="A0A240ABC1"/>
<evidence type="ECO:0000313" key="4">
    <source>
        <dbReference type="EMBL" id="SQB35677.1"/>
    </source>
</evidence>
<gene>
    <name evidence="4" type="primary">fleN</name>
    <name evidence="4" type="ORF">NCTC13028_02076</name>
    <name evidence="3" type="ORF">SAMN05216497_10629</name>
</gene>
<dbReference type="PANTHER" id="PTHR43384">
    <property type="entry name" value="SEPTUM SITE-DETERMINING PROTEIN MIND HOMOLOG, CHLOROPLASTIC-RELATED"/>
    <property type="match status" value="1"/>
</dbReference>
<keyword evidence="4" id="KW-0969">Cilium</keyword>
<evidence type="ECO:0000256" key="1">
    <source>
        <dbReference type="ARBA" id="ARBA00022741"/>
    </source>
</evidence>
<dbReference type="InterPro" id="IPR050625">
    <property type="entry name" value="ParA/MinD_ATPase"/>
</dbReference>
<dbReference type="Gene3D" id="3.40.50.300">
    <property type="entry name" value="P-loop containing nucleotide triphosphate hydrolases"/>
    <property type="match status" value="1"/>
</dbReference>
<proteinExistence type="predicted"/>
<evidence type="ECO:0000313" key="3">
    <source>
        <dbReference type="EMBL" id="SDL06400.1"/>
    </source>
</evidence>